<dbReference type="InterPro" id="IPR029020">
    <property type="entry name" value="Ammonium/urea_transptr"/>
</dbReference>
<feature type="transmembrane region" description="Helical" evidence="9">
    <location>
        <begin position="20"/>
        <end position="41"/>
    </location>
</feature>
<dbReference type="InterPro" id="IPR018047">
    <property type="entry name" value="Ammonium_transpt_CS"/>
</dbReference>
<feature type="region of interest" description="Disordered" evidence="8">
    <location>
        <begin position="397"/>
        <end position="421"/>
    </location>
</feature>
<evidence type="ECO:0000313" key="11">
    <source>
        <dbReference type="EMBL" id="CAJ1393445.1"/>
    </source>
</evidence>
<gene>
    <name evidence="11" type="ORF">EVOR1521_LOCUS18312</name>
</gene>
<feature type="transmembrane region" description="Helical" evidence="9">
    <location>
        <begin position="546"/>
        <end position="567"/>
    </location>
</feature>
<feature type="transmembrane region" description="Helical" evidence="9">
    <location>
        <begin position="890"/>
        <end position="911"/>
    </location>
</feature>
<accession>A0AA36IT63</accession>
<comment type="caution">
    <text evidence="11">The sequence shown here is derived from an EMBL/GenBank/DDBJ whole genome shotgun (WGS) entry which is preliminary data.</text>
</comment>
<dbReference type="GO" id="GO:0097272">
    <property type="term" value="P:ammonium homeostasis"/>
    <property type="evidence" value="ECO:0007669"/>
    <property type="project" value="TreeGrafter"/>
</dbReference>
<dbReference type="PANTHER" id="PTHR11730">
    <property type="entry name" value="AMMONIUM TRANSPORTER"/>
    <property type="match status" value="1"/>
</dbReference>
<evidence type="ECO:0000256" key="9">
    <source>
        <dbReference type="SAM" id="Phobius"/>
    </source>
</evidence>
<feature type="transmembrane region" description="Helical" evidence="9">
    <location>
        <begin position="86"/>
        <end position="105"/>
    </location>
</feature>
<feature type="domain" description="Ammonium transporter AmtB-like" evidence="10">
    <location>
        <begin position="1"/>
        <end position="407"/>
    </location>
</feature>
<feature type="transmembrane region" description="Helical" evidence="9">
    <location>
        <begin position="112"/>
        <end position="132"/>
    </location>
</feature>
<dbReference type="GO" id="GO:0005886">
    <property type="term" value="C:plasma membrane"/>
    <property type="evidence" value="ECO:0007669"/>
    <property type="project" value="TreeGrafter"/>
</dbReference>
<dbReference type="InterPro" id="IPR024041">
    <property type="entry name" value="NH4_transpt_AmtB-like_dom"/>
</dbReference>
<evidence type="ECO:0000256" key="7">
    <source>
        <dbReference type="ARBA" id="ARBA00023177"/>
    </source>
</evidence>
<dbReference type="EMBL" id="CAUJNA010002558">
    <property type="protein sequence ID" value="CAJ1393445.1"/>
    <property type="molecule type" value="Genomic_DNA"/>
</dbReference>
<feature type="transmembrane region" description="Helical" evidence="9">
    <location>
        <begin position="224"/>
        <end position="246"/>
    </location>
</feature>
<proteinExistence type="inferred from homology"/>
<feature type="transmembrane region" description="Helical" evidence="9">
    <location>
        <begin position="678"/>
        <end position="696"/>
    </location>
</feature>
<feature type="transmembrane region" description="Helical" evidence="9">
    <location>
        <begin position="750"/>
        <end position="772"/>
    </location>
</feature>
<sequence>MLETGCCRAKNASNVLMKNLVNVCVGTLGWWSFGWAFAYGAQNGNGFIGTSGFFGIDFYTQDATTGVITPVTCNGDGCQSTMLSWFFQWAFCTAGATIVSGAVAERVKSPTYAAYAFFMTSFIYPVVVAWTWGGGWIANVLDVGYMDFAGSGVVHLTGGVSGLAGTIVLGPRKGRFTNPDDFEPHNLPLVVLGTFALWFGWYGFNPGSTLGMHDGATGALAAQVAMNTTLAAATGGITVFILRYAILRKYDVGGLCNGILAGLVSITAGCGNMECGSAFATGLVGAFVYQGASMLLQKLKIDDPVDAAPVHGFCGIWGCLACGLFDWGKGVDHYHGWSGWGCMANTDGSCKTGIGGSAIGAQFIMILMIIIWAGLLSALAFVILKVVGALRVSEDVEDGGMDSHHHSPPKAGDGESRSELGCTLSGVRDDRPLLWLPPPNSKMRLADPLVAALKAELSAQRQLLEESRHRFEEMEEGGRRLQVTQTSFDTSVAELQAMDQGLAGALDSAWLCLCGALVMFMHAGFAMLETGCCRAKNASNVLMKNLVNVCVGTLGWWSLGWAFAYGAQNGNGFIGTTGFFGWDFYSQDATTGVITPVTCNGEGCQSTMLSWFFQWAFCTAGATIVSGAVAERVKSPTYAAYAFFMTSFIYPVVVAWTWGGGWIASVLDVGYMDFAGSGVVHLTGGVSGLAGTIVLGPRKGRFVNPEEFEPHNLPLVVLGTFALWFGWYGFNPGSTLGMHDGATGALAAQVAMNTTLAAATGGITVFILRYAILRKYDVGGLCNGILAGLVSITAGCGNMECGSAFATGLVGAMVYQGASMLLQKLKIDDPVDAAPVHGFCGIWGCIACGLFDWGKGVDHFHGWSGWGCMQTADESSCKTGIGGTAIGAQFIMVLMIIVWAGSLSTIAFFLLKLTGLLRISEEVEEGGMDSHHHSPPKAYALANPMDNNGRGVGNSRAFSLPDPSEESGCLFFFPPSPGSGGICVFGRCLWAPEAKS</sequence>
<dbReference type="Gene3D" id="1.10.3430.10">
    <property type="entry name" value="Ammonium transporter AmtB like domains"/>
    <property type="match status" value="2"/>
</dbReference>
<dbReference type="AlphaFoldDB" id="A0AA36IT63"/>
<organism evidence="11 12">
    <name type="scientific">Effrenium voratum</name>
    <dbReference type="NCBI Taxonomy" id="2562239"/>
    <lineage>
        <taxon>Eukaryota</taxon>
        <taxon>Sar</taxon>
        <taxon>Alveolata</taxon>
        <taxon>Dinophyceae</taxon>
        <taxon>Suessiales</taxon>
        <taxon>Symbiodiniaceae</taxon>
        <taxon>Effrenium</taxon>
    </lineage>
</organism>
<evidence type="ECO:0000313" key="12">
    <source>
        <dbReference type="Proteomes" id="UP001178507"/>
    </source>
</evidence>
<keyword evidence="3" id="KW-0813">Transport</keyword>
<evidence type="ECO:0000259" key="10">
    <source>
        <dbReference type="Pfam" id="PF00909"/>
    </source>
</evidence>
<dbReference type="NCBIfam" id="TIGR00836">
    <property type="entry name" value="amt"/>
    <property type="match status" value="2"/>
</dbReference>
<feature type="transmembrane region" description="Helical" evidence="9">
    <location>
        <begin position="152"/>
        <end position="170"/>
    </location>
</feature>
<keyword evidence="12" id="KW-1185">Reference proteome</keyword>
<evidence type="ECO:0000256" key="5">
    <source>
        <dbReference type="ARBA" id="ARBA00022989"/>
    </source>
</evidence>
<evidence type="ECO:0000256" key="6">
    <source>
        <dbReference type="ARBA" id="ARBA00023136"/>
    </source>
</evidence>
<dbReference type="SUPFAM" id="SSF111352">
    <property type="entry name" value="Ammonium transporter"/>
    <property type="match status" value="2"/>
</dbReference>
<keyword evidence="7" id="KW-0924">Ammonia transport</keyword>
<evidence type="ECO:0000256" key="1">
    <source>
        <dbReference type="ARBA" id="ARBA00004141"/>
    </source>
</evidence>
<keyword evidence="4 9" id="KW-0812">Transmembrane</keyword>
<evidence type="ECO:0000256" key="4">
    <source>
        <dbReference type="ARBA" id="ARBA00022692"/>
    </source>
</evidence>
<feature type="transmembrane region" description="Helical" evidence="9">
    <location>
        <begin position="363"/>
        <end position="384"/>
    </location>
</feature>
<protein>
    <recommendedName>
        <fullName evidence="10">Ammonium transporter AmtB-like domain-containing protein</fullName>
    </recommendedName>
</protein>
<dbReference type="PANTHER" id="PTHR11730:SF6">
    <property type="entry name" value="AMMONIUM TRANSPORTER"/>
    <property type="match status" value="1"/>
</dbReference>
<comment type="similarity">
    <text evidence="2">Belongs to the ammonia transporter channel (TC 1.A.11.2) family.</text>
</comment>
<evidence type="ECO:0000256" key="8">
    <source>
        <dbReference type="SAM" id="MobiDB-lite"/>
    </source>
</evidence>
<dbReference type="PROSITE" id="PS01219">
    <property type="entry name" value="AMMONIUM_TRANSP"/>
    <property type="match status" value="2"/>
</dbReference>
<reference evidence="11" key="1">
    <citation type="submission" date="2023-08" db="EMBL/GenBank/DDBJ databases">
        <authorList>
            <person name="Chen Y."/>
            <person name="Shah S."/>
            <person name="Dougan E. K."/>
            <person name="Thang M."/>
            <person name="Chan C."/>
        </authorList>
    </citation>
    <scope>NUCLEOTIDE SEQUENCE</scope>
</reference>
<dbReference type="Pfam" id="PF00909">
    <property type="entry name" value="Ammonium_transp"/>
    <property type="match status" value="2"/>
</dbReference>
<dbReference type="InterPro" id="IPR001905">
    <property type="entry name" value="Ammonium_transpt"/>
</dbReference>
<feature type="transmembrane region" description="Helical" evidence="9">
    <location>
        <begin position="712"/>
        <end position="730"/>
    </location>
</feature>
<comment type="subcellular location">
    <subcellularLocation>
        <location evidence="1">Membrane</location>
        <topology evidence="1">Multi-pass membrane protein</topology>
    </subcellularLocation>
</comment>
<keyword evidence="6 9" id="KW-0472">Membrane</keyword>
<evidence type="ECO:0000256" key="3">
    <source>
        <dbReference type="ARBA" id="ARBA00022448"/>
    </source>
</evidence>
<feature type="transmembrane region" description="Helical" evidence="9">
    <location>
        <begin position="508"/>
        <end position="525"/>
    </location>
</feature>
<feature type="transmembrane region" description="Helical" evidence="9">
    <location>
        <begin position="612"/>
        <end position="631"/>
    </location>
</feature>
<name>A0AA36IT63_9DINO</name>
<dbReference type="Proteomes" id="UP001178507">
    <property type="component" value="Unassembled WGS sequence"/>
</dbReference>
<feature type="domain" description="Ammonium transporter AmtB-like" evidence="10">
    <location>
        <begin position="509"/>
        <end position="934"/>
    </location>
</feature>
<dbReference type="FunFam" id="1.10.3430.10:FF:000008">
    <property type="entry name" value="Ammonium transporter"/>
    <property type="match status" value="1"/>
</dbReference>
<feature type="transmembrane region" description="Helical" evidence="9">
    <location>
        <begin position="638"/>
        <end position="658"/>
    </location>
</feature>
<dbReference type="GO" id="GO:0008519">
    <property type="term" value="F:ammonium channel activity"/>
    <property type="evidence" value="ECO:0007669"/>
    <property type="project" value="InterPro"/>
</dbReference>
<feature type="transmembrane region" description="Helical" evidence="9">
    <location>
        <begin position="186"/>
        <end position="204"/>
    </location>
</feature>
<evidence type="ECO:0000256" key="2">
    <source>
        <dbReference type="ARBA" id="ARBA00005887"/>
    </source>
</evidence>
<keyword evidence="5 9" id="KW-1133">Transmembrane helix</keyword>